<dbReference type="InterPro" id="IPR050883">
    <property type="entry name" value="PNGase"/>
</dbReference>
<gene>
    <name evidence="2" type="ORF">B0W44_15350</name>
</gene>
<dbReference type="Pfam" id="PF17678">
    <property type="entry name" value="Glyco_hydro_92N"/>
    <property type="match status" value="1"/>
</dbReference>
<dbReference type="Gene3D" id="3.90.182.10">
    <property type="entry name" value="Toxin - Anthrax Protective Antigen,domain 1"/>
    <property type="match status" value="1"/>
</dbReference>
<dbReference type="InterPro" id="IPR012939">
    <property type="entry name" value="Glyco_hydro_92"/>
</dbReference>
<dbReference type="SUPFAM" id="SSF48208">
    <property type="entry name" value="Six-hairpin glycosidases"/>
    <property type="match status" value="1"/>
</dbReference>
<dbReference type="SMART" id="SM00758">
    <property type="entry name" value="PA14"/>
    <property type="match status" value="1"/>
</dbReference>
<dbReference type="KEGG" id="ntr:B0W44_15350"/>
<dbReference type="Gene3D" id="1.20.1610.10">
    <property type="entry name" value="alpha-1,2-mannosidases domains"/>
    <property type="match status" value="1"/>
</dbReference>
<dbReference type="EMBL" id="CP019699">
    <property type="protein sequence ID" value="AQS56918.1"/>
    <property type="molecule type" value="Genomic_DNA"/>
</dbReference>
<protein>
    <recommendedName>
        <fullName evidence="1">PA14 domain-containing protein</fullName>
    </recommendedName>
</protein>
<dbReference type="Pfam" id="PF07971">
    <property type="entry name" value="Glyco_hydro_92"/>
    <property type="match status" value="1"/>
</dbReference>
<dbReference type="InterPro" id="IPR005887">
    <property type="entry name" value="GH92_a_mannosidase_put"/>
</dbReference>
<dbReference type="InterPro" id="IPR014718">
    <property type="entry name" value="GH-type_carb-bd"/>
</dbReference>
<proteinExistence type="predicted"/>
<dbReference type="SUPFAM" id="SSF56988">
    <property type="entry name" value="Anthrax protective antigen"/>
    <property type="match status" value="1"/>
</dbReference>
<dbReference type="InterPro" id="IPR013783">
    <property type="entry name" value="Ig-like_fold"/>
</dbReference>
<dbReference type="InterPro" id="IPR008928">
    <property type="entry name" value="6-hairpin_glycosidase_sf"/>
</dbReference>
<dbReference type="GO" id="GO:0005829">
    <property type="term" value="C:cytosol"/>
    <property type="evidence" value="ECO:0007669"/>
    <property type="project" value="TreeGrafter"/>
</dbReference>
<dbReference type="InterPro" id="IPR037524">
    <property type="entry name" value="PA14/GLEYA"/>
</dbReference>
<dbReference type="Gene3D" id="2.60.40.10">
    <property type="entry name" value="Immunoglobulins"/>
    <property type="match status" value="2"/>
</dbReference>
<dbReference type="STRING" id="1471761.B0W44_15350"/>
<dbReference type="RefSeq" id="WP_077720790.1">
    <property type="nucleotide sequence ID" value="NZ_CP019699.1"/>
</dbReference>
<dbReference type="NCBIfam" id="TIGR01180">
    <property type="entry name" value="aman2_put"/>
    <property type="match status" value="1"/>
</dbReference>
<dbReference type="Gene3D" id="2.70.98.10">
    <property type="match status" value="1"/>
</dbReference>
<dbReference type="PANTHER" id="PTHR12143">
    <property type="entry name" value="PEPTIDE N-GLYCANASE PNGASE -RELATED"/>
    <property type="match status" value="1"/>
</dbReference>
<organism evidence="2 3">
    <name type="scientific">Novibacillus thermophilus</name>
    <dbReference type="NCBI Taxonomy" id="1471761"/>
    <lineage>
        <taxon>Bacteria</taxon>
        <taxon>Bacillati</taxon>
        <taxon>Bacillota</taxon>
        <taxon>Bacilli</taxon>
        <taxon>Bacillales</taxon>
        <taxon>Thermoactinomycetaceae</taxon>
        <taxon>Novibacillus</taxon>
    </lineage>
</organism>
<feature type="domain" description="PA14" evidence="1">
    <location>
        <begin position="966"/>
        <end position="1108"/>
    </location>
</feature>
<dbReference type="GO" id="GO:0000224">
    <property type="term" value="F:peptide-N4-(N-acetyl-beta-glucosaminyl)asparagine amidase activity"/>
    <property type="evidence" value="ECO:0007669"/>
    <property type="project" value="TreeGrafter"/>
</dbReference>
<dbReference type="Gene3D" id="1.20.1050.60">
    <property type="entry name" value="alpha-1,2-mannosidase"/>
    <property type="match status" value="1"/>
</dbReference>
<dbReference type="OrthoDB" id="9804511at2"/>
<reference evidence="2 3" key="1">
    <citation type="journal article" date="2015" name="Int. J. Syst. Evol. Microbiol.">
        <title>Novibacillus thermophilus gen. nov., sp. nov., a Gram-staining-negative and moderately thermophilic member of the family Thermoactinomycetaceae.</title>
        <authorList>
            <person name="Yang G."/>
            <person name="Chen J."/>
            <person name="Zhou S."/>
        </authorList>
    </citation>
    <scope>NUCLEOTIDE SEQUENCE [LARGE SCALE GENOMIC DNA]</scope>
    <source>
        <strain evidence="2 3">SG-1</strain>
    </source>
</reference>
<dbReference type="GO" id="GO:0005975">
    <property type="term" value="P:carbohydrate metabolic process"/>
    <property type="evidence" value="ECO:0007669"/>
    <property type="project" value="InterPro"/>
</dbReference>
<dbReference type="InterPro" id="IPR011635">
    <property type="entry name" value="CARDB"/>
</dbReference>
<dbReference type="Pfam" id="PF07705">
    <property type="entry name" value="CARDB"/>
    <property type="match status" value="1"/>
</dbReference>
<keyword evidence="3" id="KW-1185">Reference proteome</keyword>
<dbReference type="Gene3D" id="3.30.2080.10">
    <property type="entry name" value="GH92 mannosidase domain"/>
    <property type="match status" value="1"/>
</dbReference>
<dbReference type="FunFam" id="3.30.2080.10:FF:000001">
    <property type="entry name" value="Alpha-1,2-mannosidase subfamily"/>
    <property type="match status" value="1"/>
</dbReference>
<dbReference type="PANTHER" id="PTHR12143:SF39">
    <property type="entry name" value="SECRETED PROTEIN"/>
    <property type="match status" value="1"/>
</dbReference>
<dbReference type="Pfam" id="PF07691">
    <property type="entry name" value="PA14"/>
    <property type="match status" value="1"/>
</dbReference>
<dbReference type="FunFam" id="1.20.1050.60:FF:000001">
    <property type="entry name" value="Putative alpha-1,2-mannosidase"/>
    <property type="match status" value="1"/>
</dbReference>
<dbReference type="Proteomes" id="UP000188603">
    <property type="component" value="Chromosome"/>
</dbReference>
<dbReference type="PROSITE" id="PS51820">
    <property type="entry name" value="PA14"/>
    <property type="match status" value="1"/>
</dbReference>
<evidence type="ECO:0000313" key="2">
    <source>
        <dbReference type="EMBL" id="AQS56918.1"/>
    </source>
</evidence>
<dbReference type="InterPro" id="IPR011658">
    <property type="entry name" value="PA14_dom"/>
</dbReference>
<evidence type="ECO:0000259" key="1">
    <source>
        <dbReference type="PROSITE" id="PS51820"/>
    </source>
</evidence>
<name>A0A1U9KA58_9BACL</name>
<dbReference type="GO" id="GO:0030246">
    <property type="term" value="F:carbohydrate binding"/>
    <property type="evidence" value="ECO:0007669"/>
    <property type="project" value="InterPro"/>
</dbReference>
<evidence type="ECO:0000313" key="3">
    <source>
        <dbReference type="Proteomes" id="UP000188603"/>
    </source>
</evidence>
<dbReference type="InterPro" id="IPR041371">
    <property type="entry name" value="GH92_N"/>
</dbReference>
<accession>A0A1U9KA58</accession>
<dbReference type="GO" id="GO:0006516">
    <property type="term" value="P:glycoprotein catabolic process"/>
    <property type="evidence" value="ECO:0007669"/>
    <property type="project" value="TreeGrafter"/>
</dbReference>
<sequence length="1335" mass="147663">MEKSNKLFLLFLMTVLLFSVVVTPVGSPFVHAENKPPVEYVDPLIGTDVYFPEGAMGEANVFPGATTPHGMVQLSPDTGRHIAGYLYSDDHIEGFSFTHFSGTGSWGFGNFLSTATTGELHTTENTYKSKFSHEEETASAGYYSVRLQDYDIQAELTATTRVGLLRYTFPESDTSHILLDASHTLEDEPVSDATIQVLDNETVVGSQTNPSPFHHGPTPYTIYFAAKFSQPFDSYGTWNGNRVKEGSPSASGRDVGAFFNYNTDPGEQVLVKVGISYVSTDNALANIEAEVPGWDFEQVKEQARNTWNERLSRIEVSGGSEEDKVKFYTSLYRVLLGPYTFSDANGEYIGFDHKIHRAEGYTQYHTFSLWDTFRHAHPLYTLIEPEVQNDAVRSLIADYEQGGWLPRWPMANVYTNDMISDHASSVMAETIMKGITDFDVEKAYEAMVHNATETPEPDEAAWGRANLAEYVELGYIPHELNSQSVSWTVENAYVDFAIAQVAKSLDKEEDYETFMKRAKSFINVFDPETRWMRPRHEDGSWKTPFDPGDWTGFTEGNAWTYSWFVPHDVRGLAQLMGEKTFTDRLDHFFEAFVYPAYNEKISHYWHGNEPDQHVPFLYNFVGQPWKAQEVTQRILHELYGTGPNGIPGNEDMGQLSAWFVFSAMGISPVAPVTGEYQITSPIFDRVVIHMPEYHYGGKDFVIETDGDDGDIRYIASAELNGEPLNRAWISHETVSQGGKLTLTMDAKPNKQWAADPAAAPSSMTTEKPQLAYDSFELTKQEVDANEPLELTATITNVGGLGMAKAEIYVDGKAYDTEEVLLDAGETKQVTLSTRLYEGGVHSVSVGNLPAKTVIVNPKPAEFAYSDVRVKTSDSKDEITAEVDIQNVGSYSHTEDVQLYVDDEAVSSQNVTLAPGESQTVTFTYPLSDEHFHWVQIGSAKPQVVVPDNYTPSPEPVQSYHLRAEDGQTYGLTAKYYNNRNFEGEPVLTQVDEHVNFDWGTGSPASGVNSDQFSVRWTGTLTAPVTGTYEFFLTSDDGSRLYINDEVVIDHWGDHGVETKSQFMKLEAGKHYDIRLEYYENTADAVVQLSWDVPVTGLALGEQVVEPGERTTFQIGVKSRVPHSFEMDWSASVPSGLSLSPDAGTITVDSGKVNTTSVTVAAADNAAPGVYEIPIQLKSESSELQMTANVWVAESGDLSVYFNNAGISDDDKPDGANFDLAGWSYSYQALKDAGIVPGTTIFHDGLSFKWPDVSPGERDNIVSAGQSIPLKGSGTKIGFIGSATHGPSSGKGKIYYVDGSVQEFELGFRDWTSGGGTAMKLWQRCRIGTAHQGRTG</sequence>